<feature type="region of interest" description="Disordered" evidence="1">
    <location>
        <begin position="150"/>
        <end position="235"/>
    </location>
</feature>
<feature type="compositionally biased region" description="Basic and acidic residues" evidence="1">
    <location>
        <begin position="260"/>
        <end position="272"/>
    </location>
</feature>
<accession>A0A165PQU4</accession>
<dbReference type="Proteomes" id="UP000077266">
    <property type="component" value="Unassembled WGS sequence"/>
</dbReference>
<sequence>MGFNSSSSSSNLCRRSSSLRRWKLPIHPHLDECLWVALCLLRWVLALEVHTIWASVRRRSRRKSSRLRLRLRAPPHHLSKSPVPSPLLLKCSSMNLWTIHRHSLLTSLPRASSIPVSSGHPVLERRAGLLAQRSCINQALGYRCRSLRERKERRRHRRRQDSIGSVPLTITPASPEESESSSDDGGSHRTSRTSRRGPQSVGRNYLDPHHVPRPPSRRASPSLGQSGSRMSSPKVEVFDVATGGTIRVPSRVIGDDILEQEARDREEAERRRSVAMSMGGSPRLPNVPDMTPGRRTYSPLPSSSNMPPLPPSISPGGGNRMSMYGGGSARSRTSNLPSYAAAPSEVPYPGPVSPMPRMSFPPSSGNSTITPVIPGMPLGGGYAPAPLDGGAMYPGPITPVGSSRSRPRPLYDDAGRSPSASVVQLIGPRAVSPGAEFNRSPIILPTVPPLSRAASPNPYDAPFSPATAHPAQSPFMPSISPRPSAGATPFLRGTSPAPTHSRPPSRFSMAGSMARTDRIRPHELPGTQTYEAAPGAPMYPPPPTPARVPIPPSPAMSRRSTRSHVTSADPPGELTGAIFTRPPGGFSWENR</sequence>
<feature type="compositionally biased region" description="Pro residues" evidence="1">
    <location>
        <begin position="537"/>
        <end position="554"/>
    </location>
</feature>
<dbReference type="AlphaFoldDB" id="A0A165PQU4"/>
<dbReference type="STRING" id="1314781.A0A165PQU4"/>
<proteinExistence type="predicted"/>
<evidence type="ECO:0000256" key="1">
    <source>
        <dbReference type="SAM" id="MobiDB-lite"/>
    </source>
</evidence>
<reference evidence="2 3" key="1">
    <citation type="journal article" date="2016" name="Mol. Biol. Evol.">
        <title>Comparative Genomics of Early-Diverging Mushroom-Forming Fungi Provides Insights into the Origins of Lignocellulose Decay Capabilities.</title>
        <authorList>
            <person name="Nagy L.G."/>
            <person name="Riley R."/>
            <person name="Tritt A."/>
            <person name="Adam C."/>
            <person name="Daum C."/>
            <person name="Floudas D."/>
            <person name="Sun H."/>
            <person name="Yadav J.S."/>
            <person name="Pangilinan J."/>
            <person name="Larsson K.H."/>
            <person name="Matsuura K."/>
            <person name="Barry K."/>
            <person name="Labutti K."/>
            <person name="Kuo R."/>
            <person name="Ohm R.A."/>
            <person name="Bhattacharya S.S."/>
            <person name="Shirouzu T."/>
            <person name="Yoshinaga Y."/>
            <person name="Martin F.M."/>
            <person name="Grigoriev I.V."/>
            <person name="Hibbett D.S."/>
        </authorList>
    </citation>
    <scope>NUCLEOTIDE SEQUENCE [LARGE SCALE GENOMIC DNA]</scope>
    <source>
        <strain evidence="2 3">HHB12029</strain>
    </source>
</reference>
<evidence type="ECO:0000313" key="3">
    <source>
        <dbReference type="Proteomes" id="UP000077266"/>
    </source>
</evidence>
<name>A0A165PQU4_EXIGL</name>
<dbReference type="EMBL" id="KV425887">
    <property type="protein sequence ID" value="KZW02539.1"/>
    <property type="molecule type" value="Genomic_DNA"/>
</dbReference>
<organism evidence="2 3">
    <name type="scientific">Exidia glandulosa HHB12029</name>
    <dbReference type="NCBI Taxonomy" id="1314781"/>
    <lineage>
        <taxon>Eukaryota</taxon>
        <taxon>Fungi</taxon>
        <taxon>Dikarya</taxon>
        <taxon>Basidiomycota</taxon>
        <taxon>Agaricomycotina</taxon>
        <taxon>Agaricomycetes</taxon>
        <taxon>Auriculariales</taxon>
        <taxon>Exidiaceae</taxon>
        <taxon>Exidia</taxon>
    </lineage>
</organism>
<dbReference type="InParanoid" id="A0A165PQU4"/>
<keyword evidence="3" id="KW-1185">Reference proteome</keyword>
<gene>
    <name evidence="2" type="ORF">EXIGLDRAFT_414472</name>
</gene>
<feature type="region of interest" description="Disordered" evidence="1">
    <location>
        <begin position="455"/>
        <end position="591"/>
    </location>
</feature>
<protein>
    <submittedName>
        <fullName evidence="2">Uncharacterized protein</fullName>
    </submittedName>
</protein>
<evidence type="ECO:0000313" key="2">
    <source>
        <dbReference type="EMBL" id="KZW02539.1"/>
    </source>
</evidence>
<feature type="region of interest" description="Disordered" evidence="1">
    <location>
        <begin position="257"/>
        <end position="317"/>
    </location>
</feature>